<sequence>MLTVIKNLGLTADFLVEKQLIRTGRFEYMFEGDEAFFCKPESGLRLVSFWMKNYLLFPTAHCSFPLC</sequence>
<reference evidence="1 2" key="1">
    <citation type="submission" date="2013-11" db="EMBL/GenBank/DDBJ databases">
        <title>Elucidation of the Photorhabdus temperata genome and generation of transposon mutant library to identify motility mutants.</title>
        <authorList>
            <person name="Hurst S.G.IV."/>
            <person name="Micheals B."/>
            <person name="Abebe-Akele F."/>
            <person name="Rowedder H."/>
            <person name="Bullock H."/>
            <person name="Jackobeck R."/>
            <person name="Janicki E."/>
            <person name="Tisa L.S."/>
        </authorList>
    </citation>
    <scope>NUCLEOTIDE SEQUENCE [LARGE SCALE GENOMIC DNA]</scope>
    <source>
        <strain evidence="1 2">NC19</strain>
    </source>
</reference>
<dbReference type="Proteomes" id="UP000018957">
    <property type="component" value="Unassembled WGS sequence"/>
</dbReference>
<gene>
    <name evidence="1" type="ORF">PTE_03580</name>
</gene>
<comment type="caution">
    <text evidence="1">The sequence shown here is derived from an EMBL/GenBank/DDBJ whole genome shotgun (WGS) entry which is preliminary data.</text>
</comment>
<name>W3V2T3_9GAMM</name>
<evidence type="ECO:0000313" key="2">
    <source>
        <dbReference type="Proteomes" id="UP000018957"/>
    </source>
</evidence>
<evidence type="ECO:0000313" key="1">
    <source>
        <dbReference type="EMBL" id="ETS30241.1"/>
    </source>
</evidence>
<dbReference type="EMBL" id="AYSJ01000014">
    <property type="protein sequence ID" value="ETS30241.1"/>
    <property type="molecule type" value="Genomic_DNA"/>
</dbReference>
<dbReference type="AlphaFoldDB" id="W3V2T3"/>
<organism evidence="1 2">
    <name type="scientific">Photorhabdus khanii NC19</name>
    <dbReference type="NCBI Taxonomy" id="1004151"/>
    <lineage>
        <taxon>Bacteria</taxon>
        <taxon>Pseudomonadati</taxon>
        <taxon>Pseudomonadota</taxon>
        <taxon>Gammaproteobacteria</taxon>
        <taxon>Enterobacterales</taxon>
        <taxon>Morganellaceae</taxon>
        <taxon>Photorhabdus</taxon>
    </lineage>
</organism>
<proteinExistence type="predicted"/>
<accession>W3V2T3</accession>
<protein>
    <submittedName>
        <fullName evidence="1">Uncharacterized protein</fullName>
    </submittedName>
</protein>
<keyword evidence="2" id="KW-1185">Reference proteome</keyword>